<feature type="transmembrane region" description="Helical" evidence="1">
    <location>
        <begin position="145"/>
        <end position="165"/>
    </location>
</feature>
<sequence>MGFYSSIFELINMRSFSNLWFWIVLAVLWAAASHWVLGVPYDMILRAQRRGGQAETDFEDMTRINVNRLCHVVGVAGVWLLGGACFLLSALAMLGFVYRIEFAQALFLLGFPLFFVALLSLTAARRIASEAPQGEELRRYLLRQRVYIQMIGAVAIFVTALWGMYQNLSIGVLGY</sequence>
<evidence type="ECO:0000313" key="3">
    <source>
        <dbReference type="Proteomes" id="UP000613255"/>
    </source>
</evidence>
<gene>
    <name evidence="2" type="ORF">JAO82_04065</name>
</gene>
<reference evidence="2" key="1">
    <citation type="submission" date="2020-12" db="EMBL/GenBank/DDBJ databases">
        <title>Pontibaca salina gen. nov., sp. nov., isolated from marine sediment.</title>
        <authorList>
            <person name="Bo J."/>
            <person name="Wang S."/>
            <person name="Song X."/>
            <person name="Du Z."/>
        </authorList>
    </citation>
    <scope>NUCLEOTIDE SEQUENCE</scope>
    <source>
        <strain evidence="2">S1109L</strain>
    </source>
</reference>
<keyword evidence="1" id="KW-1133">Transmembrane helix</keyword>
<dbReference type="RefSeq" id="WP_198685227.1">
    <property type="nucleotide sequence ID" value="NZ_JAEIJD010000002.1"/>
</dbReference>
<protein>
    <submittedName>
        <fullName evidence="2">Component of SufBCD complex</fullName>
    </submittedName>
</protein>
<evidence type="ECO:0000313" key="2">
    <source>
        <dbReference type="EMBL" id="MBI6629051.1"/>
    </source>
</evidence>
<keyword evidence="3" id="KW-1185">Reference proteome</keyword>
<accession>A0A934M0V8</accession>
<comment type="caution">
    <text evidence="2">The sequence shown here is derived from an EMBL/GenBank/DDBJ whole genome shotgun (WGS) entry which is preliminary data.</text>
</comment>
<organism evidence="2 3">
    <name type="scientific">Pontibaca salina</name>
    <dbReference type="NCBI Taxonomy" id="2795731"/>
    <lineage>
        <taxon>Bacteria</taxon>
        <taxon>Pseudomonadati</taxon>
        <taxon>Pseudomonadota</taxon>
        <taxon>Alphaproteobacteria</taxon>
        <taxon>Rhodobacterales</taxon>
        <taxon>Roseobacteraceae</taxon>
        <taxon>Pontibaca</taxon>
    </lineage>
</organism>
<keyword evidence="1" id="KW-0812">Transmembrane</keyword>
<dbReference type="AlphaFoldDB" id="A0A934M0V8"/>
<feature type="transmembrane region" description="Helical" evidence="1">
    <location>
        <begin position="102"/>
        <end position="124"/>
    </location>
</feature>
<keyword evidence="1" id="KW-0472">Membrane</keyword>
<evidence type="ECO:0000256" key="1">
    <source>
        <dbReference type="SAM" id="Phobius"/>
    </source>
</evidence>
<dbReference type="Proteomes" id="UP000613255">
    <property type="component" value="Unassembled WGS sequence"/>
</dbReference>
<feature type="transmembrane region" description="Helical" evidence="1">
    <location>
        <begin position="69"/>
        <end position="96"/>
    </location>
</feature>
<name>A0A934M0V8_9RHOB</name>
<proteinExistence type="predicted"/>
<feature type="transmembrane region" description="Helical" evidence="1">
    <location>
        <begin position="20"/>
        <end position="41"/>
    </location>
</feature>
<dbReference type="EMBL" id="JAEIJD010000002">
    <property type="protein sequence ID" value="MBI6629051.1"/>
    <property type="molecule type" value="Genomic_DNA"/>
</dbReference>